<evidence type="ECO:0000259" key="1">
    <source>
        <dbReference type="PROSITE" id="PS50202"/>
    </source>
</evidence>
<dbReference type="InterPro" id="IPR013783">
    <property type="entry name" value="Ig-like_fold"/>
</dbReference>
<dbReference type="HOGENOM" id="CLU_1604191_0_0_1"/>
<evidence type="ECO:0000313" key="3">
    <source>
        <dbReference type="Proteomes" id="UP000008068"/>
    </source>
</evidence>
<dbReference type="Proteomes" id="UP000008068">
    <property type="component" value="Unassembled WGS sequence"/>
</dbReference>
<dbReference type="PROSITE" id="PS50202">
    <property type="entry name" value="MSP"/>
    <property type="match status" value="1"/>
</dbReference>
<evidence type="ECO:0000313" key="2">
    <source>
        <dbReference type="EMBL" id="EGT46438.1"/>
    </source>
</evidence>
<organism evidence="3">
    <name type="scientific">Caenorhabditis brenneri</name>
    <name type="common">Nematode worm</name>
    <dbReference type="NCBI Taxonomy" id="135651"/>
    <lineage>
        <taxon>Eukaryota</taxon>
        <taxon>Metazoa</taxon>
        <taxon>Ecdysozoa</taxon>
        <taxon>Nematoda</taxon>
        <taxon>Chromadorea</taxon>
        <taxon>Rhabditida</taxon>
        <taxon>Rhabditina</taxon>
        <taxon>Rhabditomorpha</taxon>
        <taxon>Rhabditoidea</taxon>
        <taxon>Rhabditidae</taxon>
        <taxon>Peloderinae</taxon>
        <taxon>Caenorhabditis</taxon>
    </lineage>
</organism>
<keyword evidence="3" id="KW-1185">Reference proteome</keyword>
<dbReference type="SUPFAM" id="SSF49354">
    <property type="entry name" value="PapD-like"/>
    <property type="match status" value="1"/>
</dbReference>
<dbReference type="AlphaFoldDB" id="G0P6D9"/>
<dbReference type="InParanoid" id="G0P6D9"/>
<sequence length="166" mass="19632">MKVAEKKVKSSAELSIAKLNCTSPERDLIVYPRWLCFNSQNGFKTPLFVRFFVENREPYPVTYNVKSREKIFRVDSSCGILKTGERKTIKLYLISSDDWPLSIVEYTQKRIKVAVECLRLPDHIDPKTAKDSSMMAKIIWKRSFNEWPLERLYTKVYCIFQFQFNQ</sequence>
<dbReference type="Gene3D" id="2.60.40.10">
    <property type="entry name" value="Immunoglobulins"/>
    <property type="match status" value="1"/>
</dbReference>
<dbReference type="STRING" id="135651.G0P6D9"/>
<dbReference type="FunCoup" id="G0P6D9">
    <property type="interactions" value="70"/>
</dbReference>
<feature type="domain" description="MSP" evidence="1">
    <location>
        <begin position="27"/>
        <end position="158"/>
    </location>
</feature>
<protein>
    <recommendedName>
        <fullName evidence="1">MSP domain-containing protein</fullName>
    </recommendedName>
</protein>
<dbReference type="InterPro" id="IPR000535">
    <property type="entry name" value="MSP_dom"/>
</dbReference>
<reference evidence="3" key="1">
    <citation type="submission" date="2011-07" db="EMBL/GenBank/DDBJ databases">
        <authorList>
            <consortium name="Caenorhabditis brenneri Sequencing and Analysis Consortium"/>
            <person name="Wilson R.K."/>
        </authorList>
    </citation>
    <scope>NUCLEOTIDE SEQUENCE [LARGE SCALE GENOMIC DNA]</scope>
    <source>
        <strain evidence="3">PB2801</strain>
    </source>
</reference>
<dbReference type="InterPro" id="IPR008962">
    <property type="entry name" value="PapD-like_sf"/>
</dbReference>
<dbReference type="eggNOG" id="ENOG502SXEI">
    <property type="taxonomic scope" value="Eukaryota"/>
</dbReference>
<dbReference type="OMA" id="YRISQYA"/>
<dbReference type="OrthoDB" id="5783490at2759"/>
<name>G0P6D9_CAEBE</name>
<proteinExistence type="predicted"/>
<accession>G0P6D9</accession>
<gene>
    <name evidence="2" type="ORF">CAEBREN_04469</name>
</gene>
<dbReference type="EMBL" id="GL380097">
    <property type="protein sequence ID" value="EGT46438.1"/>
    <property type="molecule type" value="Genomic_DNA"/>
</dbReference>